<dbReference type="InterPro" id="IPR025558">
    <property type="entry name" value="DUF4283"/>
</dbReference>
<dbReference type="AlphaFoldDB" id="A0A3P6DC25"/>
<feature type="compositionally biased region" description="Polar residues" evidence="1">
    <location>
        <begin position="1"/>
        <end position="23"/>
    </location>
</feature>
<evidence type="ECO:0000259" key="2">
    <source>
        <dbReference type="Pfam" id="PF14111"/>
    </source>
</evidence>
<gene>
    <name evidence="3" type="ORF">BRAPAZ1V2_A03P68910.2</name>
    <name evidence="4" type="ORF">BRASC39T46218Z</name>
</gene>
<sequence length="277" mass="31863">MEIDPQTTSVPSPETNETSTLQEPPSLVERLIASENKKLKRLVPVIIAPAGRPRVTIPDSVFKKETEIHKSFIVCYFNGKAPPFHQIQSVFNHMWIKGRRLEIHNNLLNRSTIVRIPSDYLRQKILENNIWYVGDSMFHTAQWSSSHSKSTPPLRAIQIWAHITDIPLDLRHDEGYGLIAGLIGEPKETDVFTKNLISLTLSHVKVEVDLTVPLPSVVEFEREDGEVVEVAVSYLWVPPTCTHCHELSHIQRNFLTYTSPPVLLLRLRKRRMWQRNM</sequence>
<name>A0A3P6DC25_BRACM</name>
<dbReference type="Gramene" id="A03p68910.2_BraZ1">
    <property type="protein sequence ID" value="A03p68910.2_BraZ1.CDS"/>
    <property type="gene ID" value="A03g68910.2_BraZ1"/>
</dbReference>
<evidence type="ECO:0000313" key="3">
    <source>
        <dbReference type="EMBL" id="CAG7885548.1"/>
    </source>
</evidence>
<feature type="region of interest" description="Disordered" evidence="1">
    <location>
        <begin position="1"/>
        <end position="25"/>
    </location>
</feature>
<organism evidence="4">
    <name type="scientific">Brassica campestris</name>
    <name type="common">Field mustard</name>
    <dbReference type="NCBI Taxonomy" id="3711"/>
    <lineage>
        <taxon>Eukaryota</taxon>
        <taxon>Viridiplantae</taxon>
        <taxon>Streptophyta</taxon>
        <taxon>Embryophyta</taxon>
        <taxon>Tracheophyta</taxon>
        <taxon>Spermatophyta</taxon>
        <taxon>Magnoliopsida</taxon>
        <taxon>eudicotyledons</taxon>
        <taxon>Gunneridae</taxon>
        <taxon>Pentapetalae</taxon>
        <taxon>rosids</taxon>
        <taxon>malvids</taxon>
        <taxon>Brassicales</taxon>
        <taxon>Brassicaceae</taxon>
        <taxon>Brassiceae</taxon>
        <taxon>Brassica</taxon>
    </lineage>
</organism>
<dbReference type="InterPro" id="IPR040256">
    <property type="entry name" value="At4g02000-like"/>
</dbReference>
<reference evidence="4" key="1">
    <citation type="submission" date="2018-11" db="EMBL/GenBank/DDBJ databases">
        <authorList>
            <consortium name="Genoscope - CEA"/>
            <person name="William W."/>
        </authorList>
    </citation>
    <scope>NUCLEOTIDE SEQUENCE</scope>
</reference>
<dbReference type="Proteomes" id="UP000694005">
    <property type="component" value="Chromosome A03"/>
</dbReference>
<accession>A0A3P6DC25</accession>
<dbReference type="PANTHER" id="PTHR31286:SF90">
    <property type="entry name" value="DUF4283 DOMAIN-CONTAINING PROTEIN"/>
    <property type="match status" value="1"/>
</dbReference>
<dbReference type="PANTHER" id="PTHR31286">
    <property type="entry name" value="GLYCINE-RICH CELL WALL STRUCTURAL PROTEIN 1.8-LIKE"/>
    <property type="match status" value="1"/>
</dbReference>
<evidence type="ECO:0000256" key="1">
    <source>
        <dbReference type="SAM" id="MobiDB-lite"/>
    </source>
</evidence>
<dbReference type="EMBL" id="LS974619">
    <property type="protein sequence ID" value="CAG7885548.1"/>
    <property type="molecule type" value="Genomic_DNA"/>
</dbReference>
<evidence type="ECO:0000313" key="4">
    <source>
        <dbReference type="EMBL" id="VDD23738.1"/>
    </source>
</evidence>
<dbReference type="Pfam" id="PF14111">
    <property type="entry name" value="DUF4283"/>
    <property type="match status" value="1"/>
</dbReference>
<dbReference type="EMBL" id="LR031588">
    <property type="protein sequence ID" value="VDD23738.1"/>
    <property type="molecule type" value="Genomic_DNA"/>
</dbReference>
<proteinExistence type="predicted"/>
<protein>
    <recommendedName>
        <fullName evidence="2">DUF4283 domain-containing protein</fullName>
    </recommendedName>
</protein>
<feature type="domain" description="DUF4283" evidence="2">
    <location>
        <begin position="67"/>
        <end position="146"/>
    </location>
</feature>